<keyword evidence="1" id="KW-1133">Transmembrane helix</keyword>
<dbReference type="EMBL" id="JAAVJF010000004">
    <property type="protein sequence ID" value="NYR16145.1"/>
    <property type="molecule type" value="Genomic_DNA"/>
</dbReference>
<evidence type="ECO:0000313" key="2">
    <source>
        <dbReference type="EMBL" id="NYR16145.1"/>
    </source>
</evidence>
<dbReference type="GeneID" id="5055020"/>
<accession>A0A7L4PAZ9</accession>
<protein>
    <submittedName>
        <fullName evidence="2">Ferredoxin:quinone oxidoreductase</fullName>
    </submittedName>
</protein>
<keyword evidence="3" id="KW-1185">Reference proteome</keyword>
<keyword evidence="1" id="KW-0472">Membrane</keyword>
<organism evidence="2 3">
    <name type="scientific">Pyrobaculum arsenaticum</name>
    <dbReference type="NCBI Taxonomy" id="121277"/>
    <lineage>
        <taxon>Archaea</taxon>
        <taxon>Thermoproteota</taxon>
        <taxon>Thermoprotei</taxon>
        <taxon>Thermoproteales</taxon>
        <taxon>Thermoproteaceae</taxon>
        <taxon>Pyrobaculum</taxon>
    </lineage>
</organism>
<gene>
    <name evidence="2" type="ORF">HC235_09435</name>
</gene>
<reference evidence="2 3" key="1">
    <citation type="journal article" date="2020" name="Nat. Commun.">
        <title>The structures of two archaeal type IV pili illuminate evolutionary relationships.</title>
        <authorList>
            <person name="Wang F."/>
            <person name="Baquero D.P."/>
            <person name="Su Z."/>
            <person name="Beltran L.C."/>
            <person name="Prangishvili D."/>
            <person name="Krupovic M."/>
            <person name="Egelman E.H."/>
        </authorList>
    </citation>
    <scope>NUCLEOTIDE SEQUENCE [LARGE SCALE GENOMIC DNA]</scope>
    <source>
        <strain evidence="2 3">2GA</strain>
    </source>
</reference>
<comment type="caution">
    <text evidence="2">The sequence shown here is derived from an EMBL/GenBank/DDBJ whole genome shotgun (WGS) entry which is preliminary data.</text>
</comment>
<dbReference type="Proteomes" id="UP000554766">
    <property type="component" value="Unassembled WGS sequence"/>
</dbReference>
<name>A0A7L4PAZ9_9CREN</name>
<evidence type="ECO:0000313" key="3">
    <source>
        <dbReference type="Proteomes" id="UP000554766"/>
    </source>
</evidence>
<dbReference type="RefSeq" id="WP_011901730.1">
    <property type="nucleotide sequence ID" value="NZ_JAAVJF010000004.1"/>
</dbReference>
<keyword evidence="1" id="KW-0812">Transmembrane</keyword>
<dbReference type="AlphaFoldDB" id="A0A7L4PAZ9"/>
<evidence type="ECO:0000256" key="1">
    <source>
        <dbReference type="SAM" id="Phobius"/>
    </source>
</evidence>
<proteinExistence type="predicted"/>
<sequence>MISLIVFLALMAGGLAIIATARSLVRVIIGAEALTLAAIYAGTIAGSLSMVAVAAAAGVIETVMLVATLFKLAKGGHV</sequence>
<feature type="transmembrane region" description="Helical" evidence="1">
    <location>
        <begin position="39"/>
        <end position="70"/>
    </location>
</feature>